<proteinExistence type="inferred from homology"/>
<evidence type="ECO:0000256" key="5">
    <source>
        <dbReference type="ARBA" id="ARBA00022692"/>
    </source>
</evidence>
<evidence type="ECO:0000256" key="8">
    <source>
        <dbReference type="SAM" id="Coils"/>
    </source>
</evidence>
<feature type="coiled-coil region" evidence="8">
    <location>
        <begin position="333"/>
        <end position="385"/>
    </location>
</feature>
<dbReference type="Pfam" id="PF02321">
    <property type="entry name" value="OEP"/>
    <property type="match status" value="1"/>
</dbReference>
<dbReference type="GO" id="GO:0009279">
    <property type="term" value="C:cell outer membrane"/>
    <property type="evidence" value="ECO:0007669"/>
    <property type="project" value="UniProtKB-SubCell"/>
</dbReference>
<dbReference type="Gene3D" id="1.20.1600.10">
    <property type="entry name" value="Outer membrane efflux proteins (OEP)"/>
    <property type="match status" value="1"/>
</dbReference>
<dbReference type="GO" id="GO:0015562">
    <property type="term" value="F:efflux transmembrane transporter activity"/>
    <property type="evidence" value="ECO:0007669"/>
    <property type="project" value="InterPro"/>
</dbReference>
<organism evidence="9 10">
    <name type="scientific">Chitinophaga varians</name>
    <dbReference type="NCBI Taxonomy" id="2202339"/>
    <lineage>
        <taxon>Bacteria</taxon>
        <taxon>Pseudomonadati</taxon>
        <taxon>Bacteroidota</taxon>
        <taxon>Chitinophagia</taxon>
        <taxon>Chitinophagales</taxon>
        <taxon>Chitinophagaceae</taxon>
        <taxon>Chitinophaga</taxon>
    </lineage>
</organism>
<dbReference type="PANTHER" id="PTHR30026">
    <property type="entry name" value="OUTER MEMBRANE PROTEIN TOLC"/>
    <property type="match status" value="1"/>
</dbReference>
<dbReference type="AlphaFoldDB" id="A0A847RYG0"/>
<gene>
    <name evidence="9" type="ORF">HGH92_15390</name>
</gene>
<dbReference type="InterPro" id="IPR003423">
    <property type="entry name" value="OMP_efflux"/>
</dbReference>
<reference evidence="9 10" key="1">
    <citation type="submission" date="2020-04" db="EMBL/GenBank/DDBJ databases">
        <authorList>
            <person name="Yin C."/>
        </authorList>
    </citation>
    <scope>NUCLEOTIDE SEQUENCE [LARGE SCALE GENOMIC DNA]</scope>
    <source>
        <strain evidence="9 10">Ae27</strain>
    </source>
</reference>
<keyword evidence="3" id="KW-0813">Transport</keyword>
<keyword evidence="10" id="KW-1185">Reference proteome</keyword>
<keyword evidence="6" id="KW-0472">Membrane</keyword>
<accession>A0A847RYG0</accession>
<dbReference type="GO" id="GO:0015288">
    <property type="term" value="F:porin activity"/>
    <property type="evidence" value="ECO:0007669"/>
    <property type="project" value="TreeGrafter"/>
</dbReference>
<evidence type="ECO:0000313" key="10">
    <source>
        <dbReference type="Proteomes" id="UP000570474"/>
    </source>
</evidence>
<evidence type="ECO:0000256" key="6">
    <source>
        <dbReference type="ARBA" id="ARBA00023136"/>
    </source>
</evidence>
<evidence type="ECO:0000256" key="1">
    <source>
        <dbReference type="ARBA" id="ARBA00004442"/>
    </source>
</evidence>
<keyword evidence="7" id="KW-0998">Cell outer membrane</keyword>
<protein>
    <submittedName>
        <fullName evidence="9">TolC family protein</fullName>
    </submittedName>
</protein>
<dbReference type="Proteomes" id="UP000570474">
    <property type="component" value="Unassembled WGS sequence"/>
</dbReference>
<dbReference type="InterPro" id="IPR051906">
    <property type="entry name" value="TolC-like"/>
</dbReference>
<dbReference type="PANTHER" id="PTHR30026:SF20">
    <property type="entry name" value="OUTER MEMBRANE PROTEIN TOLC"/>
    <property type="match status" value="1"/>
</dbReference>
<keyword evidence="4" id="KW-1134">Transmembrane beta strand</keyword>
<evidence type="ECO:0000256" key="2">
    <source>
        <dbReference type="ARBA" id="ARBA00007613"/>
    </source>
</evidence>
<name>A0A847RYG0_9BACT</name>
<dbReference type="GO" id="GO:1990281">
    <property type="term" value="C:efflux pump complex"/>
    <property type="evidence" value="ECO:0007669"/>
    <property type="project" value="TreeGrafter"/>
</dbReference>
<evidence type="ECO:0000313" key="9">
    <source>
        <dbReference type="EMBL" id="NLR65697.1"/>
    </source>
</evidence>
<dbReference type="EMBL" id="JABAIA010000002">
    <property type="protein sequence ID" value="NLR65697.1"/>
    <property type="molecule type" value="Genomic_DNA"/>
</dbReference>
<keyword evidence="8" id="KW-0175">Coiled coil</keyword>
<comment type="caution">
    <text evidence="9">The sequence shown here is derived from an EMBL/GenBank/DDBJ whole genome shotgun (WGS) entry which is preliminary data.</text>
</comment>
<evidence type="ECO:0000256" key="7">
    <source>
        <dbReference type="ARBA" id="ARBA00023237"/>
    </source>
</evidence>
<evidence type="ECO:0000256" key="4">
    <source>
        <dbReference type="ARBA" id="ARBA00022452"/>
    </source>
</evidence>
<comment type="subcellular location">
    <subcellularLocation>
        <location evidence="1">Cell outer membrane</location>
    </subcellularLocation>
</comment>
<keyword evidence="5" id="KW-0812">Transmembrane</keyword>
<dbReference type="RefSeq" id="WP_168871691.1">
    <property type="nucleotide sequence ID" value="NZ_JABAIA010000002.1"/>
</dbReference>
<dbReference type="SUPFAM" id="SSF56954">
    <property type="entry name" value="Outer membrane efflux proteins (OEP)"/>
    <property type="match status" value="1"/>
</dbReference>
<sequence length="442" mass="49132">MNAIKTGQVVLLLSIALWWPLQHNGQTPSLSLSAAIDMGLAHSHTLRLDKAIITAASQHYQQVKDASLPTGSISATFSHMEVPADHIQLGNQDLILGKRGENYMAHAGIKQTIFEGNKLRYARKSAQLLMQLSNLELEQHTTEVAYTIAELYHDLYKIHRSILVSQQQTLAIDSLIKQANDLYEQGIVTQNDVLRFKLQRSETAIYSTRLEAEGRTVQYSLNILLGLPEDTTVVPAPVLPPTQDNSTLDNFLAAAFRQRQELKQSGVQASLDQFNIRSIKAGQLPTLSGSITADYIHAGAAFIPPAGSYLTPVSAGATVAWNFSSLWSARHQIAQAKVKQEQILIQRDRLKENIQQEVNACYQRYRQALQTIQLLQSAIDQATENNRIQTDRYQYNTTSVTDVIDANSRLYQAMANIAIARSDASLAWFRLLKATGSITTSY</sequence>
<evidence type="ECO:0000256" key="3">
    <source>
        <dbReference type="ARBA" id="ARBA00022448"/>
    </source>
</evidence>
<comment type="similarity">
    <text evidence="2">Belongs to the outer membrane factor (OMF) (TC 1.B.17) family.</text>
</comment>